<evidence type="ECO:0000313" key="2">
    <source>
        <dbReference type="EMBL" id="ASV75783.1"/>
    </source>
</evidence>
<evidence type="ECO:0000313" key="3">
    <source>
        <dbReference type="Proteomes" id="UP000215086"/>
    </source>
</evidence>
<organism evidence="2 3">
    <name type="scientific">Thermogutta terrifontis</name>
    <dbReference type="NCBI Taxonomy" id="1331910"/>
    <lineage>
        <taxon>Bacteria</taxon>
        <taxon>Pseudomonadati</taxon>
        <taxon>Planctomycetota</taxon>
        <taxon>Planctomycetia</taxon>
        <taxon>Pirellulales</taxon>
        <taxon>Thermoguttaceae</taxon>
        <taxon>Thermogutta</taxon>
    </lineage>
</organism>
<dbReference type="InterPro" id="IPR018247">
    <property type="entry name" value="EF_Hand_1_Ca_BS"/>
</dbReference>
<protein>
    <submittedName>
        <fullName evidence="2">Uncharacterized protein</fullName>
    </submittedName>
</protein>
<evidence type="ECO:0000256" key="1">
    <source>
        <dbReference type="SAM" id="SignalP"/>
    </source>
</evidence>
<feature type="signal peptide" evidence="1">
    <location>
        <begin position="1"/>
        <end position="24"/>
    </location>
</feature>
<reference evidence="2 3" key="1">
    <citation type="journal article" name="Front. Microbiol.">
        <title>Sugar Metabolism of the First Thermophilic Planctomycete Thermogutta terrifontis: Comparative Genomic and Transcriptomic Approaches.</title>
        <authorList>
            <person name="Elcheninov A.G."/>
            <person name="Menzel P."/>
            <person name="Gudbergsdottir S.R."/>
            <person name="Slesarev A.I."/>
            <person name="Kadnikov V.V."/>
            <person name="Krogh A."/>
            <person name="Bonch-Osmolovskaya E.A."/>
            <person name="Peng X."/>
            <person name="Kublanov I.V."/>
        </authorList>
    </citation>
    <scope>NUCLEOTIDE SEQUENCE [LARGE SCALE GENOMIC DNA]</scope>
    <source>
        <strain evidence="2 3">R1</strain>
    </source>
</reference>
<name>A0A286RIK0_9BACT</name>
<proteinExistence type="predicted"/>
<dbReference type="RefSeq" id="WP_095415739.1">
    <property type="nucleotide sequence ID" value="NZ_CP018477.1"/>
</dbReference>
<sequence>MRAQRLLTILTGLALLVLPAIAWASEPAAANTSAPAAVPAPGATVSKLAEIRAEWFRTMAALAEEQTKPQPDSQRIAELQAKLRDLRAEWVKAGPAPIGNPAMGVCPWGGPGLGLGLGRGPGYAMGMGPGRGPGPGFGPTSPGFGPRRGRGYGMGGPGRGMGLGPYYVDRNGNGICDYYEFRWGW</sequence>
<accession>A0A286RIK0</accession>
<keyword evidence="3" id="KW-1185">Reference proteome</keyword>
<feature type="chain" id="PRO_5011973328" evidence="1">
    <location>
        <begin position="25"/>
        <end position="185"/>
    </location>
</feature>
<dbReference type="EMBL" id="CP018477">
    <property type="protein sequence ID" value="ASV75783.1"/>
    <property type="molecule type" value="Genomic_DNA"/>
</dbReference>
<gene>
    <name evidence="2" type="ORF">THTE_3181</name>
</gene>
<dbReference type="KEGG" id="ttf:THTE_3181"/>
<dbReference type="AlphaFoldDB" id="A0A286RIK0"/>
<dbReference type="Proteomes" id="UP000215086">
    <property type="component" value="Chromosome"/>
</dbReference>
<keyword evidence="1" id="KW-0732">Signal</keyword>
<dbReference type="PROSITE" id="PS00018">
    <property type="entry name" value="EF_HAND_1"/>
    <property type="match status" value="1"/>
</dbReference>